<accession>A0AAV5D592</accession>
<proteinExistence type="predicted"/>
<feature type="region of interest" description="Disordered" evidence="1">
    <location>
        <begin position="55"/>
        <end position="96"/>
    </location>
</feature>
<dbReference type="PANTHER" id="PTHR45958:SF2">
    <property type="entry name" value="RING-TYPE E3 UBIQUITIN TRANSFERASE"/>
    <property type="match status" value="1"/>
</dbReference>
<evidence type="ECO:0000313" key="3">
    <source>
        <dbReference type="Proteomes" id="UP001054889"/>
    </source>
</evidence>
<organism evidence="2 3">
    <name type="scientific">Eleusine coracana subsp. coracana</name>
    <dbReference type="NCBI Taxonomy" id="191504"/>
    <lineage>
        <taxon>Eukaryota</taxon>
        <taxon>Viridiplantae</taxon>
        <taxon>Streptophyta</taxon>
        <taxon>Embryophyta</taxon>
        <taxon>Tracheophyta</taxon>
        <taxon>Spermatophyta</taxon>
        <taxon>Magnoliopsida</taxon>
        <taxon>Liliopsida</taxon>
        <taxon>Poales</taxon>
        <taxon>Poaceae</taxon>
        <taxon>PACMAD clade</taxon>
        <taxon>Chloridoideae</taxon>
        <taxon>Cynodonteae</taxon>
        <taxon>Eleusininae</taxon>
        <taxon>Eleusine</taxon>
    </lineage>
</organism>
<name>A0AAV5D592_ELECO</name>
<feature type="compositionally biased region" description="Low complexity" evidence="1">
    <location>
        <begin position="68"/>
        <end position="80"/>
    </location>
</feature>
<reference evidence="2" key="2">
    <citation type="submission" date="2021-12" db="EMBL/GenBank/DDBJ databases">
        <title>Resequencing data analysis of finger millet.</title>
        <authorList>
            <person name="Hatakeyama M."/>
            <person name="Aluri S."/>
            <person name="Balachadran M.T."/>
            <person name="Sivarajan S.R."/>
            <person name="Poveda L."/>
            <person name="Shimizu-Inatsugi R."/>
            <person name="Schlapbach R."/>
            <person name="Sreeman S.M."/>
            <person name="Shimizu K.K."/>
        </authorList>
    </citation>
    <scope>NUCLEOTIDE SEQUENCE</scope>
</reference>
<evidence type="ECO:0000256" key="1">
    <source>
        <dbReference type="SAM" id="MobiDB-lite"/>
    </source>
</evidence>
<dbReference type="AlphaFoldDB" id="A0AAV5D592"/>
<gene>
    <name evidence="2" type="primary">ga23464</name>
    <name evidence="2" type="ORF">PR202_ga23464</name>
</gene>
<evidence type="ECO:0000313" key="2">
    <source>
        <dbReference type="EMBL" id="GJN05799.1"/>
    </source>
</evidence>
<dbReference type="PANTHER" id="PTHR45958">
    <property type="entry name" value="RING-TYPE E3 UBIQUITIN TRANSFERASE"/>
    <property type="match status" value="1"/>
</dbReference>
<dbReference type="InterPro" id="IPR052608">
    <property type="entry name" value="U-box_domain_protein"/>
</dbReference>
<dbReference type="Proteomes" id="UP001054889">
    <property type="component" value="Unassembled WGS sequence"/>
</dbReference>
<dbReference type="EMBL" id="BQKI01000012">
    <property type="protein sequence ID" value="GJN05799.1"/>
    <property type="molecule type" value="Genomic_DNA"/>
</dbReference>
<protein>
    <submittedName>
        <fullName evidence="2">Uncharacterized protein</fullName>
    </submittedName>
</protein>
<comment type="caution">
    <text evidence="2">The sequence shown here is derived from an EMBL/GenBank/DDBJ whole genome shotgun (WGS) entry which is preliminary data.</text>
</comment>
<sequence>MSRSWRNTYAMPTIMSVIKEMEKGTARTSRHAVPFMEGLVGALVRFTATLAIFKEDNDTEAPEGLKGAQQQQEEPDPAAQHLPCAQGSLHPSDDRCMREATGDRMLRTALVSTFHRGDASTKQAAESILRRQHKMPDYSVTCESMEF</sequence>
<reference evidence="2" key="1">
    <citation type="journal article" date="2018" name="DNA Res.">
        <title>Multiple hybrid de novo genome assembly of finger millet, an orphan allotetraploid crop.</title>
        <authorList>
            <person name="Hatakeyama M."/>
            <person name="Aluri S."/>
            <person name="Balachadran M.T."/>
            <person name="Sivarajan S.R."/>
            <person name="Patrignani A."/>
            <person name="Gruter S."/>
            <person name="Poveda L."/>
            <person name="Shimizu-Inatsugi R."/>
            <person name="Baeten J."/>
            <person name="Francoijs K.J."/>
            <person name="Nataraja K.N."/>
            <person name="Reddy Y.A.N."/>
            <person name="Phadnis S."/>
            <person name="Ravikumar R.L."/>
            <person name="Schlapbach R."/>
            <person name="Sreeman S.M."/>
            <person name="Shimizu K.K."/>
        </authorList>
    </citation>
    <scope>NUCLEOTIDE SEQUENCE</scope>
</reference>
<keyword evidence="3" id="KW-1185">Reference proteome</keyword>